<evidence type="ECO:0000313" key="4">
    <source>
        <dbReference type="Proteomes" id="UP001443914"/>
    </source>
</evidence>
<accession>A0AAW1K5I4</accession>
<keyword evidence="4" id="KW-1185">Reference proteome</keyword>
<dbReference type="Pfam" id="PF13966">
    <property type="entry name" value="zf-RVT"/>
    <property type="match status" value="1"/>
</dbReference>
<name>A0AAW1K5I4_SAPOF</name>
<dbReference type="EMBL" id="JBDFQZ010000006">
    <property type="protein sequence ID" value="KAK9713051.1"/>
    <property type="molecule type" value="Genomic_DNA"/>
</dbReference>
<dbReference type="Proteomes" id="UP001443914">
    <property type="component" value="Unassembled WGS sequence"/>
</dbReference>
<feature type="domain" description="Reverse transcriptase zinc-binding" evidence="2">
    <location>
        <begin position="32"/>
        <end position="79"/>
    </location>
</feature>
<protein>
    <recommendedName>
        <fullName evidence="2">Reverse transcriptase zinc-binding domain-containing protein</fullName>
    </recommendedName>
</protein>
<proteinExistence type="predicted"/>
<reference evidence="3" key="1">
    <citation type="submission" date="2024-03" db="EMBL/GenBank/DDBJ databases">
        <title>WGS assembly of Saponaria officinalis var. Norfolk2.</title>
        <authorList>
            <person name="Jenkins J."/>
            <person name="Shu S."/>
            <person name="Grimwood J."/>
            <person name="Barry K."/>
            <person name="Goodstein D."/>
            <person name="Schmutz J."/>
            <person name="Leebens-Mack J."/>
            <person name="Osbourn A."/>
        </authorList>
    </citation>
    <scope>NUCLEOTIDE SEQUENCE [LARGE SCALE GENOMIC DNA]</scope>
    <source>
        <strain evidence="3">JIC</strain>
    </source>
</reference>
<organism evidence="3 4">
    <name type="scientific">Saponaria officinalis</name>
    <name type="common">Common soapwort</name>
    <name type="synonym">Lychnis saponaria</name>
    <dbReference type="NCBI Taxonomy" id="3572"/>
    <lineage>
        <taxon>Eukaryota</taxon>
        <taxon>Viridiplantae</taxon>
        <taxon>Streptophyta</taxon>
        <taxon>Embryophyta</taxon>
        <taxon>Tracheophyta</taxon>
        <taxon>Spermatophyta</taxon>
        <taxon>Magnoliopsida</taxon>
        <taxon>eudicotyledons</taxon>
        <taxon>Gunneridae</taxon>
        <taxon>Pentapetalae</taxon>
        <taxon>Caryophyllales</taxon>
        <taxon>Caryophyllaceae</taxon>
        <taxon>Caryophylleae</taxon>
        <taxon>Saponaria</taxon>
    </lineage>
</organism>
<evidence type="ECO:0000256" key="1">
    <source>
        <dbReference type="SAM" id="MobiDB-lite"/>
    </source>
</evidence>
<comment type="caution">
    <text evidence="3">The sequence shown here is derived from an EMBL/GenBank/DDBJ whole genome shotgun (WGS) entry which is preliminary data.</text>
</comment>
<feature type="region of interest" description="Disordered" evidence="1">
    <location>
        <begin position="1"/>
        <end position="20"/>
    </location>
</feature>
<evidence type="ECO:0000259" key="2">
    <source>
        <dbReference type="Pfam" id="PF13966"/>
    </source>
</evidence>
<evidence type="ECO:0000313" key="3">
    <source>
        <dbReference type="EMBL" id="KAK9713051.1"/>
    </source>
</evidence>
<dbReference type="InterPro" id="IPR026960">
    <property type="entry name" value="RVT-Znf"/>
</dbReference>
<dbReference type="AlphaFoldDB" id="A0AAW1K5I4"/>
<gene>
    <name evidence="3" type="ORF">RND81_06G000100</name>
</gene>
<sequence length="177" mass="20362">MRPMNIFESSPNEDASDEEGGDVELGAFPGIHSWLFSHMRLQTKLRLSKFGYGDDVLCSLCAGAEESLPHLFFACPYSVRCVQLISSRVSINIPTVDTWSWWTQTRFSSLFHKKILGAIICALVYYIWKARNHSFHNYVLIRLDVWIRPLIPDLISRCSHMVKGRVSPSHMEWLCNL</sequence>